<feature type="domain" description="FAD-binding PCMH-type" evidence="6">
    <location>
        <begin position="36"/>
        <end position="215"/>
    </location>
</feature>
<evidence type="ECO:0000313" key="7">
    <source>
        <dbReference type="EMBL" id="BBX98763.1"/>
    </source>
</evidence>
<dbReference type="GO" id="GO:0071949">
    <property type="term" value="F:FAD binding"/>
    <property type="evidence" value="ECO:0007669"/>
    <property type="project" value="InterPro"/>
</dbReference>
<evidence type="ECO:0000256" key="5">
    <source>
        <dbReference type="ARBA" id="ARBA00023002"/>
    </source>
</evidence>
<dbReference type="KEGG" id="mlj:MLAC_40570"/>
<sequence length="445" mass="46677">MTASMLRSLASVVGSSHVITDPDVLAGRGVDHTGRYRGRASALVRPGSADQVAEVLRVCRDAGAYVTVQGGRTSLVAGTVPEHDDVLLSTERLCGVSDVDTVERRVEVGAGTTLAAVQHAATAAGLVFGVDLSARDTATVGGMASTNAGGLRTVRYGNMGEQVVGLDVALPDGSLLRRHSPVRRDNTGYDLPALFVGAEGTLGVITSLDLRLHPTPSHRVTAVCGFPDLEALVDAGRVLADVDGIAALELIDGRAAALTGERPVEGDWLLLVELAADHDQTERLAELLDGVQLCDEPAVGVDTAAQQRLWRTRESLAEVLGVYGPPLKFDVSLPLSAIGGFARDAVALVHAHVDDALPVLFGHVGEGSLHLNVLRFPLEREQALYPEMMGLIAGYGGNVSSEHGVGTRKRPYLSMSREAADIATMRAVKAALDPTGYLNAAVLFD</sequence>
<dbReference type="InterPro" id="IPR016166">
    <property type="entry name" value="FAD-bd_PCMH"/>
</dbReference>
<dbReference type="Gene3D" id="1.10.45.10">
    <property type="entry name" value="Vanillyl-alcohol Oxidase, Chain A, domain 4"/>
    <property type="match status" value="1"/>
</dbReference>
<accession>A0A7I7NR51</accession>
<reference evidence="7 8" key="1">
    <citation type="journal article" date="2019" name="Emerg. Microbes Infect.">
        <title>Comprehensive subspecies identification of 175 nontuberculous mycobacteria species based on 7547 genomic profiles.</title>
        <authorList>
            <person name="Matsumoto Y."/>
            <person name="Kinjo T."/>
            <person name="Motooka D."/>
            <person name="Nabeya D."/>
            <person name="Jung N."/>
            <person name="Uechi K."/>
            <person name="Horii T."/>
            <person name="Iida T."/>
            <person name="Fujita J."/>
            <person name="Nakamura S."/>
        </authorList>
    </citation>
    <scope>NUCLEOTIDE SEQUENCE [LARGE SCALE GENOMIC DNA]</scope>
    <source>
        <strain evidence="7 8">JCM 15657</strain>
    </source>
</reference>
<dbReference type="PROSITE" id="PS51387">
    <property type="entry name" value="FAD_PCMH"/>
    <property type="match status" value="1"/>
</dbReference>
<dbReference type="Gene3D" id="3.30.70.2740">
    <property type="match status" value="1"/>
</dbReference>
<name>A0A7I7NR51_9MYCO</name>
<dbReference type="InterPro" id="IPR004113">
    <property type="entry name" value="FAD-bd_oxidored_4_C"/>
</dbReference>
<dbReference type="GO" id="GO:0016491">
    <property type="term" value="F:oxidoreductase activity"/>
    <property type="evidence" value="ECO:0007669"/>
    <property type="project" value="UniProtKB-KW"/>
</dbReference>
<dbReference type="InterPro" id="IPR051264">
    <property type="entry name" value="FAD-oxidored/transferase_4"/>
</dbReference>
<gene>
    <name evidence="7" type="ORF">MLAC_40570</name>
</gene>
<evidence type="ECO:0000259" key="6">
    <source>
        <dbReference type="PROSITE" id="PS51387"/>
    </source>
</evidence>
<keyword evidence="5" id="KW-0560">Oxidoreductase</keyword>
<evidence type="ECO:0000313" key="8">
    <source>
        <dbReference type="Proteomes" id="UP000466396"/>
    </source>
</evidence>
<dbReference type="EMBL" id="AP022581">
    <property type="protein sequence ID" value="BBX98763.1"/>
    <property type="molecule type" value="Genomic_DNA"/>
</dbReference>
<protein>
    <submittedName>
        <fullName evidence="7">Oxidoreductase</fullName>
    </submittedName>
</protein>
<dbReference type="InterPro" id="IPR016169">
    <property type="entry name" value="FAD-bd_PCMH_sub2"/>
</dbReference>
<dbReference type="Gene3D" id="3.30.43.10">
    <property type="entry name" value="Uridine Diphospho-n-acetylenolpyruvylglucosamine Reductase, domain 2"/>
    <property type="match status" value="1"/>
</dbReference>
<evidence type="ECO:0000256" key="4">
    <source>
        <dbReference type="ARBA" id="ARBA00022827"/>
    </source>
</evidence>
<dbReference type="GO" id="GO:0022904">
    <property type="term" value="P:respiratory electron transport chain"/>
    <property type="evidence" value="ECO:0007669"/>
    <property type="project" value="TreeGrafter"/>
</dbReference>
<dbReference type="PANTHER" id="PTHR43716">
    <property type="entry name" value="D-2-HYDROXYGLUTARATE DEHYDROGENASE, MITOCHONDRIAL"/>
    <property type="match status" value="1"/>
</dbReference>
<keyword evidence="3" id="KW-0285">Flavoprotein</keyword>
<dbReference type="Proteomes" id="UP000466396">
    <property type="component" value="Chromosome"/>
</dbReference>
<organism evidence="7 8">
    <name type="scientific">Mycobacterium lacus</name>
    <dbReference type="NCBI Taxonomy" id="169765"/>
    <lineage>
        <taxon>Bacteria</taxon>
        <taxon>Bacillati</taxon>
        <taxon>Actinomycetota</taxon>
        <taxon>Actinomycetes</taxon>
        <taxon>Mycobacteriales</taxon>
        <taxon>Mycobacteriaceae</taxon>
        <taxon>Mycobacterium</taxon>
    </lineage>
</organism>
<dbReference type="Gene3D" id="3.30.70.2190">
    <property type="match status" value="1"/>
</dbReference>
<proteinExistence type="inferred from homology"/>
<dbReference type="SUPFAM" id="SSF55103">
    <property type="entry name" value="FAD-linked oxidases, C-terminal domain"/>
    <property type="match status" value="1"/>
</dbReference>
<dbReference type="InterPro" id="IPR016171">
    <property type="entry name" value="Vanillyl_alc_oxidase_C-sub2"/>
</dbReference>
<dbReference type="Gene3D" id="3.30.465.10">
    <property type="match status" value="1"/>
</dbReference>
<comment type="cofactor">
    <cofactor evidence="1">
        <name>FAD</name>
        <dbReference type="ChEBI" id="CHEBI:57692"/>
    </cofactor>
</comment>
<dbReference type="SUPFAM" id="SSF56176">
    <property type="entry name" value="FAD-binding/transporter-associated domain-like"/>
    <property type="match status" value="1"/>
</dbReference>
<dbReference type="FunFam" id="1.10.45.10:FF:000001">
    <property type="entry name" value="D-lactate dehydrogenase mitochondrial"/>
    <property type="match status" value="1"/>
</dbReference>
<evidence type="ECO:0000256" key="3">
    <source>
        <dbReference type="ARBA" id="ARBA00022630"/>
    </source>
</evidence>
<evidence type="ECO:0000256" key="1">
    <source>
        <dbReference type="ARBA" id="ARBA00001974"/>
    </source>
</evidence>
<keyword evidence="4" id="KW-0274">FAD</keyword>
<dbReference type="InterPro" id="IPR016164">
    <property type="entry name" value="FAD-linked_Oxase-like_C"/>
</dbReference>
<dbReference type="InterPro" id="IPR036318">
    <property type="entry name" value="FAD-bd_PCMH-like_sf"/>
</dbReference>
<dbReference type="Pfam" id="PF01565">
    <property type="entry name" value="FAD_binding_4"/>
    <property type="match status" value="1"/>
</dbReference>
<dbReference type="InterPro" id="IPR016167">
    <property type="entry name" value="FAD-bd_PCMH_sub1"/>
</dbReference>
<dbReference type="FunFam" id="3.30.465.10:FF:000016">
    <property type="entry name" value="probable D-lactate dehydrogenase, mitochondrial"/>
    <property type="match status" value="1"/>
</dbReference>
<dbReference type="InterPro" id="IPR006094">
    <property type="entry name" value="Oxid_FAD_bind_N"/>
</dbReference>
<comment type="similarity">
    <text evidence="2">Belongs to the FAD-binding oxidoreductase/transferase type 4 family.</text>
</comment>
<dbReference type="Pfam" id="PF02913">
    <property type="entry name" value="FAD-oxidase_C"/>
    <property type="match status" value="1"/>
</dbReference>
<keyword evidence="8" id="KW-1185">Reference proteome</keyword>
<evidence type="ECO:0000256" key="2">
    <source>
        <dbReference type="ARBA" id="ARBA00008000"/>
    </source>
</evidence>
<dbReference type="PANTHER" id="PTHR43716:SF1">
    <property type="entry name" value="D-2-HYDROXYGLUTARATE DEHYDROGENASE, MITOCHONDRIAL"/>
    <property type="match status" value="1"/>
</dbReference>
<dbReference type="AlphaFoldDB" id="A0A7I7NR51"/>